<evidence type="ECO:0000313" key="10">
    <source>
        <dbReference type="EMBL" id="MBD7994784.1"/>
    </source>
</evidence>
<proteinExistence type="predicted"/>
<gene>
    <name evidence="10" type="ORF">H9639_05675</name>
</gene>
<reference evidence="10 11" key="1">
    <citation type="submission" date="2020-08" db="EMBL/GenBank/DDBJ databases">
        <title>A Genomic Blueprint of the Chicken Gut Microbiome.</title>
        <authorList>
            <person name="Gilroy R."/>
            <person name="Ravi A."/>
            <person name="Getino M."/>
            <person name="Pursley I."/>
            <person name="Horton D.L."/>
            <person name="Alikhan N.-F."/>
            <person name="Baker D."/>
            <person name="Gharbi K."/>
            <person name="Hall N."/>
            <person name="Watson M."/>
            <person name="Adriaenssens E.M."/>
            <person name="Foster-Nyarko E."/>
            <person name="Jarju S."/>
            <person name="Secka A."/>
            <person name="Antonio M."/>
            <person name="Oren A."/>
            <person name="Chaudhuri R."/>
            <person name="La Ragione R.M."/>
            <person name="Hildebrand F."/>
            <person name="Pallen M.J."/>
        </authorList>
    </citation>
    <scope>NUCLEOTIDE SEQUENCE [LARGE SCALE GENOMIC DNA]</scope>
    <source>
        <strain evidence="10 11">Sa2CUA1</strain>
    </source>
</reference>
<accession>A0ABR8UQE4</accession>
<evidence type="ECO:0000256" key="7">
    <source>
        <dbReference type="ARBA" id="ARBA00022989"/>
    </source>
</evidence>
<dbReference type="EMBL" id="JACSQD010000002">
    <property type="protein sequence ID" value="MBD7994784.1"/>
    <property type="molecule type" value="Genomic_DNA"/>
</dbReference>
<evidence type="ECO:0000256" key="4">
    <source>
        <dbReference type="ARBA" id="ARBA00022676"/>
    </source>
</evidence>
<evidence type="ECO:0000256" key="3">
    <source>
        <dbReference type="ARBA" id="ARBA00004991"/>
    </source>
</evidence>
<sequence>MTGQPERLSCGNHAVTYILPLYRGQPGELDNLPRYLGEVLDWAAVMVVDGSPPAVFEQHARLWPAGVDHRPPQHACLNGKAAGVMTGLAAAHTELLVIADDDVRYTAASFRRMVGLLETADVVRPQNYFTPLPWHARWDTARTLLNRALGAYFPGTLGVRRSTLLAAGGYDGDVLFENLELIRTVRAAGGTEISAPSLFVARLPCSARHFLGQRVRQAYDGFAQPWRLAAELALLPAAVLGWHLRRRLLAAAGLLAIGLAELGRRRSGGRAVFPPSSALWAPVWVLERAVSAWVAAVLRLTGGAPYGGGRLKTAGHSLRALRRRHRAGSPTQASVAPPGTPLTRAAAQIR</sequence>
<comment type="pathway">
    <text evidence="2">Lipid metabolism; sphingolipid metabolism.</text>
</comment>
<evidence type="ECO:0000256" key="8">
    <source>
        <dbReference type="ARBA" id="ARBA00023136"/>
    </source>
</evidence>
<feature type="region of interest" description="Disordered" evidence="9">
    <location>
        <begin position="326"/>
        <end position="350"/>
    </location>
</feature>
<dbReference type="Proteomes" id="UP000609874">
    <property type="component" value="Unassembled WGS sequence"/>
</dbReference>
<dbReference type="Gene3D" id="3.90.550.10">
    <property type="entry name" value="Spore Coat Polysaccharide Biosynthesis Protein SpsA, Chain A"/>
    <property type="match status" value="1"/>
</dbReference>
<dbReference type="Pfam" id="PF13506">
    <property type="entry name" value="Glyco_transf_21"/>
    <property type="match status" value="1"/>
</dbReference>
<dbReference type="SUPFAM" id="SSF53448">
    <property type="entry name" value="Nucleotide-diphospho-sugar transferases"/>
    <property type="match status" value="1"/>
</dbReference>
<evidence type="ECO:0000256" key="9">
    <source>
        <dbReference type="SAM" id="MobiDB-lite"/>
    </source>
</evidence>
<evidence type="ECO:0000256" key="1">
    <source>
        <dbReference type="ARBA" id="ARBA00004141"/>
    </source>
</evidence>
<evidence type="ECO:0000256" key="2">
    <source>
        <dbReference type="ARBA" id="ARBA00004760"/>
    </source>
</evidence>
<evidence type="ECO:0000256" key="6">
    <source>
        <dbReference type="ARBA" id="ARBA00022692"/>
    </source>
</evidence>
<evidence type="ECO:0000313" key="11">
    <source>
        <dbReference type="Proteomes" id="UP000609874"/>
    </source>
</evidence>
<dbReference type="InterPro" id="IPR025993">
    <property type="entry name" value="Ceramide_glucosylTrfase"/>
</dbReference>
<keyword evidence="8" id="KW-0472">Membrane</keyword>
<organism evidence="10 11">
    <name type="scientific">Arthrobacter gallicola</name>
    <dbReference type="NCBI Taxonomy" id="2762225"/>
    <lineage>
        <taxon>Bacteria</taxon>
        <taxon>Bacillati</taxon>
        <taxon>Actinomycetota</taxon>
        <taxon>Actinomycetes</taxon>
        <taxon>Micrococcales</taxon>
        <taxon>Micrococcaceae</taxon>
        <taxon>Arthrobacter</taxon>
    </lineage>
</organism>
<keyword evidence="6" id="KW-0812">Transmembrane</keyword>
<name>A0ABR8UQE4_9MICC</name>
<keyword evidence="5" id="KW-0808">Transferase</keyword>
<keyword evidence="11" id="KW-1185">Reference proteome</keyword>
<keyword evidence="7" id="KW-1133">Transmembrane helix</keyword>
<dbReference type="InterPro" id="IPR029044">
    <property type="entry name" value="Nucleotide-diphossugar_trans"/>
</dbReference>
<evidence type="ECO:0000256" key="5">
    <source>
        <dbReference type="ARBA" id="ARBA00022679"/>
    </source>
</evidence>
<keyword evidence="4" id="KW-0328">Glycosyltransferase</keyword>
<comment type="pathway">
    <text evidence="3">Sphingolipid metabolism.</text>
</comment>
<comment type="subcellular location">
    <subcellularLocation>
        <location evidence="1">Membrane</location>
        <topology evidence="1">Multi-pass membrane protein</topology>
    </subcellularLocation>
</comment>
<comment type="caution">
    <text evidence="10">The sequence shown here is derived from an EMBL/GenBank/DDBJ whole genome shotgun (WGS) entry which is preliminary data.</text>
</comment>
<protein>
    <submittedName>
        <fullName evidence="10">Glycosyltransferase family 2 protein</fullName>
    </submittedName>
</protein>